<evidence type="ECO:0000259" key="5">
    <source>
        <dbReference type="Pfam" id="PF07859"/>
    </source>
</evidence>
<dbReference type="EMBL" id="MKHE01000019">
    <property type="protein sequence ID" value="OWK06003.1"/>
    <property type="molecule type" value="Genomic_DNA"/>
</dbReference>
<reference evidence="6 7" key="1">
    <citation type="journal article" date="2018" name="Mol. Genet. Genomics">
        <title>The red deer Cervus elaphus genome CerEla1.0: sequencing, annotating, genes, and chromosomes.</title>
        <authorList>
            <person name="Bana N.A."/>
            <person name="Nyiri A."/>
            <person name="Nagy J."/>
            <person name="Frank K."/>
            <person name="Nagy T."/>
            <person name="Steger V."/>
            <person name="Schiller M."/>
            <person name="Lakatos P."/>
            <person name="Sugar L."/>
            <person name="Horn P."/>
            <person name="Barta E."/>
            <person name="Orosz L."/>
        </authorList>
    </citation>
    <scope>NUCLEOTIDE SEQUENCE [LARGE SCALE GENOMIC DNA]</scope>
    <source>
        <strain evidence="6">Hungarian</strain>
    </source>
</reference>
<comment type="similarity">
    <text evidence="1">Belongs to the 'GDXG' lipolytic enzyme family.</text>
</comment>
<evidence type="ECO:0000256" key="1">
    <source>
        <dbReference type="ARBA" id="ARBA00010515"/>
    </source>
</evidence>
<dbReference type="InterPro" id="IPR013094">
    <property type="entry name" value="AB_hydrolase_3"/>
</dbReference>
<dbReference type="PANTHER" id="PTHR48081:SF28">
    <property type="entry name" value="ALPHA_BETA HYDROLASE FOLD-3 DOMAIN-CONTAINING PROTEIN"/>
    <property type="match status" value="1"/>
</dbReference>
<evidence type="ECO:0000256" key="3">
    <source>
        <dbReference type="PROSITE-ProRule" id="PRU10038"/>
    </source>
</evidence>
<dbReference type="AlphaFoldDB" id="A0A212CIZ1"/>
<accession>A0A212CIZ1</accession>
<proteinExistence type="inferred from homology"/>
<name>A0A212CIZ1_CEREH</name>
<keyword evidence="2" id="KW-0378">Hydrolase</keyword>
<keyword evidence="4" id="KW-0732">Signal</keyword>
<dbReference type="InterPro" id="IPR033140">
    <property type="entry name" value="Lipase_GDXG_put_SER_AS"/>
</dbReference>
<dbReference type="OrthoDB" id="408631at2759"/>
<sequence length="199" mass="22399">MGKKSFGFLILGVLLAGYIYEPLPDNVEEPWKIMLLNTFIKTSSYLAQFAEILGLNHFMKSMTFFSSFQGFPPTSDENITVRDTTFNDIPVRVYVPQRKIKSLRRGLFYIHGGGWSLGSNDYYTYDLLSRWTADRLDAVVISTKLAPKYHFPVQFEDVYTALKWFLDPQILESYGVDPGRIGVSGDSAGGNLAAAVAQQ</sequence>
<keyword evidence="7" id="KW-1185">Reference proteome</keyword>
<feature type="domain" description="Alpha/beta hydrolase fold-3" evidence="5">
    <location>
        <begin position="107"/>
        <end position="198"/>
    </location>
</feature>
<dbReference type="InterPro" id="IPR029058">
    <property type="entry name" value="AB_hydrolase_fold"/>
</dbReference>
<evidence type="ECO:0000313" key="7">
    <source>
        <dbReference type="Proteomes" id="UP000242450"/>
    </source>
</evidence>
<dbReference type="GO" id="GO:0016787">
    <property type="term" value="F:hydrolase activity"/>
    <property type="evidence" value="ECO:0007669"/>
    <property type="project" value="UniProtKB-KW"/>
</dbReference>
<dbReference type="PANTHER" id="PTHR48081">
    <property type="entry name" value="AB HYDROLASE SUPERFAMILY PROTEIN C4A8.06C"/>
    <property type="match status" value="1"/>
</dbReference>
<dbReference type="SUPFAM" id="SSF53474">
    <property type="entry name" value="alpha/beta-Hydrolases"/>
    <property type="match status" value="1"/>
</dbReference>
<dbReference type="PROSITE" id="PS01174">
    <property type="entry name" value="LIPASE_GDXG_SER"/>
    <property type="match status" value="1"/>
</dbReference>
<feature type="active site" evidence="3">
    <location>
        <position position="187"/>
    </location>
</feature>
<evidence type="ECO:0000256" key="4">
    <source>
        <dbReference type="SAM" id="SignalP"/>
    </source>
</evidence>
<gene>
    <name evidence="6" type="ORF">Celaphus_00013053</name>
</gene>
<feature type="non-terminal residue" evidence="6">
    <location>
        <position position="199"/>
    </location>
</feature>
<dbReference type="Proteomes" id="UP000242450">
    <property type="component" value="Chromosome 19"/>
</dbReference>
<feature type="signal peptide" evidence="4">
    <location>
        <begin position="1"/>
        <end position="16"/>
    </location>
</feature>
<protein>
    <submittedName>
        <fullName evidence="6">AADAC</fullName>
    </submittedName>
</protein>
<evidence type="ECO:0000256" key="2">
    <source>
        <dbReference type="ARBA" id="ARBA00022801"/>
    </source>
</evidence>
<dbReference type="Pfam" id="PF07859">
    <property type="entry name" value="Abhydrolase_3"/>
    <property type="match status" value="1"/>
</dbReference>
<dbReference type="Gene3D" id="3.40.50.1820">
    <property type="entry name" value="alpha/beta hydrolase"/>
    <property type="match status" value="1"/>
</dbReference>
<organism evidence="6 7">
    <name type="scientific">Cervus elaphus hippelaphus</name>
    <name type="common">European red deer</name>
    <dbReference type="NCBI Taxonomy" id="46360"/>
    <lineage>
        <taxon>Eukaryota</taxon>
        <taxon>Metazoa</taxon>
        <taxon>Chordata</taxon>
        <taxon>Craniata</taxon>
        <taxon>Vertebrata</taxon>
        <taxon>Euteleostomi</taxon>
        <taxon>Mammalia</taxon>
        <taxon>Eutheria</taxon>
        <taxon>Laurasiatheria</taxon>
        <taxon>Artiodactyla</taxon>
        <taxon>Ruminantia</taxon>
        <taxon>Pecora</taxon>
        <taxon>Cervidae</taxon>
        <taxon>Cervinae</taxon>
        <taxon>Cervus</taxon>
    </lineage>
</organism>
<evidence type="ECO:0000313" key="6">
    <source>
        <dbReference type="EMBL" id="OWK06003.1"/>
    </source>
</evidence>
<dbReference type="InterPro" id="IPR050300">
    <property type="entry name" value="GDXG_lipolytic_enzyme"/>
</dbReference>
<feature type="chain" id="PRO_5012758498" evidence="4">
    <location>
        <begin position="17"/>
        <end position="199"/>
    </location>
</feature>
<comment type="caution">
    <text evidence="6">The sequence shown here is derived from an EMBL/GenBank/DDBJ whole genome shotgun (WGS) entry which is preliminary data.</text>
</comment>